<accession>A0A8D8FHF4</accession>
<organism evidence="1">
    <name type="scientific">Culex pipiens</name>
    <name type="common">House mosquito</name>
    <dbReference type="NCBI Taxonomy" id="7175"/>
    <lineage>
        <taxon>Eukaryota</taxon>
        <taxon>Metazoa</taxon>
        <taxon>Ecdysozoa</taxon>
        <taxon>Arthropoda</taxon>
        <taxon>Hexapoda</taxon>
        <taxon>Insecta</taxon>
        <taxon>Pterygota</taxon>
        <taxon>Neoptera</taxon>
        <taxon>Endopterygota</taxon>
        <taxon>Diptera</taxon>
        <taxon>Nematocera</taxon>
        <taxon>Culicoidea</taxon>
        <taxon>Culicidae</taxon>
        <taxon>Culicinae</taxon>
        <taxon>Culicini</taxon>
        <taxon>Culex</taxon>
        <taxon>Culex</taxon>
    </lineage>
</organism>
<name>A0A8D8FHF4_CULPI</name>
<dbReference type="InterPro" id="IPR032675">
    <property type="entry name" value="LRR_dom_sf"/>
</dbReference>
<dbReference type="SUPFAM" id="SSF52047">
    <property type="entry name" value="RNI-like"/>
    <property type="match status" value="1"/>
</dbReference>
<dbReference type="Gene3D" id="3.80.10.10">
    <property type="entry name" value="Ribonuclease Inhibitor"/>
    <property type="match status" value="1"/>
</dbReference>
<protein>
    <submittedName>
        <fullName evidence="1">(northern house mosquito) hypothetical protein</fullName>
    </submittedName>
</protein>
<dbReference type="EMBL" id="HBUE01064743">
    <property type="protein sequence ID" value="CAG6470204.1"/>
    <property type="molecule type" value="Transcribed_RNA"/>
</dbReference>
<sequence>MDESLLVTIFELTSVLEGVRIERLEHASDEVVRVMVSKNGATLKKLSLRSVEVTDQTADHIIEACSCLELLDIDTCEELSDAAIARLKACGRFELKSLFEIIEETAW</sequence>
<reference evidence="1" key="1">
    <citation type="submission" date="2021-05" db="EMBL/GenBank/DDBJ databases">
        <authorList>
            <person name="Alioto T."/>
            <person name="Alioto T."/>
            <person name="Gomez Garrido J."/>
        </authorList>
    </citation>
    <scope>NUCLEOTIDE SEQUENCE</scope>
</reference>
<proteinExistence type="predicted"/>
<evidence type="ECO:0000313" key="1">
    <source>
        <dbReference type="EMBL" id="CAG6470204.1"/>
    </source>
</evidence>
<dbReference type="AlphaFoldDB" id="A0A8D8FHF4"/>